<keyword evidence="1" id="KW-0812">Transmembrane</keyword>
<feature type="transmembrane region" description="Helical" evidence="1">
    <location>
        <begin position="47"/>
        <end position="69"/>
    </location>
</feature>
<protein>
    <submittedName>
        <fullName evidence="2">Uncharacterized protein</fullName>
    </submittedName>
</protein>
<keyword evidence="1" id="KW-0472">Membrane</keyword>
<sequence>MADVYHEVERIQIIQSHNTQIAYYEKYYVNYSQEQYETASSPTVIKFLCKVLGILALILTFIYSFILISFAWRQFRNLFFDHENKETKVLYYIFLFTSFIIGIICYCSKSIRIKPFNYIVFIGFTISISIVIGMPIGYALSIEENEAVDETKVYACVGMLSFFTYASIFAFYLNVKKQRDELAFGNSYLIISIAQIVVAGILFLVAHEEYSTVIWVILIIMNFQFIILILELISIMNGKHQLNTKDYWIAALLLLIGITILSFILCLLLLFYILSILCSNEG</sequence>
<name>A0A8S1RCC5_9CILI</name>
<comment type="caution">
    <text evidence="2">The sequence shown here is derived from an EMBL/GenBank/DDBJ whole genome shotgun (WGS) entry which is preliminary data.</text>
</comment>
<feature type="transmembrane region" description="Helical" evidence="1">
    <location>
        <begin position="89"/>
        <end position="107"/>
    </location>
</feature>
<evidence type="ECO:0000313" key="3">
    <source>
        <dbReference type="Proteomes" id="UP000692954"/>
    </source>
</evidence>
<feature type="transmembrane region" description="Helical" evidence="1">
    <location>
        <begin position="247"/>
        <end position="274"/>
    </location>
</feature>
<accession>A0A8S1RCC5</accession>
<organism evidence="2 3">
    <name type="scientific">Paramecium sonneborni</name>
    <dbReference type="NCBI Taxonomy" id="65129"/>
    <lineage>
        <taxon>Eukaryota</taxon>
        <taxon>Sar</taxon>
        <taxon>Alveolata</taxon>
        <taxon>Ciliophora</taxon>
        <taxon>Intramacronucleata</taxon>
        <taxon>Oligohymenophorea</taxon>
        <taxon>Peniculida</taxon>
        <taxon>Parameciidae</taxon>
        <taxon>Paramecium</taxon>
    </lineage>
</organism>
<dbReference type="Proteomes" id="UP000692954">
    <property type="component" value="Unassembled WGS sequence"/>
</dbReference>
<evidence type="ECO:0000256" key="1">
    <source>
        <dbReference type="SAM" id="Phobius"/>
    </source>
</evidence>
<dbReference type="AlphaFoldDB" id="A0A8S1RCC5"/>
<evidence type="ECO:0000313" key="2">
    <source>
        <dbReference type="EMBL" id="CAD8125628.1"/>
    </source>
</evidence>
<keyword evidence="3" id="KW-1185">Reference proteome</keyword>
<reference evidence="2" key="1">
    <citation type="submission" date="2021-01" db="EMBL/GenBank/DDBJ databases">
        <authorList>
            <consortium name="Genoscope - CEA"/>
            <person name="William W."/>
        </authorList>
    </citation>
    <scope>NUCLEOTIDE SEQUENCE</scope>
</reference>
<feature type="transmembrane region" description="Helical" evidence="1">
    <location>
        <begin position="212"/>
        <end position="235"/>
    </location>
</feature>
<gene>
    <name evidence="2" type="ORF">PSON_ATCC_30995.1.T1610011</name>
</gene>
<dbReference type="EMBL" id="CAJJDN010000161">
    <property type="protein sequence ID" value="CAD8125628.1"/>
    <property type="molecule type" value="Genomic_DNA"/>
</dbReference>
<feature type="transmembrane region" description="Helical" evidence="1">
    <location>
        <begin position="187"/>
        <end position="206"/>
    </location>
</feature>
<proteinExistence type="predicted"/>
<feature type="transmembrane region" description="Helical" evidence="1">
    <location>
        <begin position="119"/>
        <end position="140"/>
    </location>
</feature>
<feature type="transmembrane region" description="Helical" evidence="1">
    <location>
        <begin position="152"/>
        <end position="175"/>
    </location>
</feature>
<keyword evidence="1" id="KW-1133">Transmembrane helix</keyword>